<comment type="caution">
    <text evidence="1">The sequence shown here is derived from an EMBL/GenBank/DDBJ whole genome shotgun (WGS) entry which is preliminary data.</text>
</comment>
<evidence type="ECO:0000313" key="1">
    <source>
        <dbReference type="EMBL" id="VFD35455.1"/>
    </source>
</evidence>
<dbReference type="AlphaFoldDB" id="A0AB74QH86"/>
<reference evidence="1 2" key="1">
    <citation type="submission" date="2019-02" db="EMBL/GenBank/DDBJ databases">
        <authorList>
            <consortium name="Pathogen Informatics"/>
        </authorList>
    </citation>
    <scope>NUCLEOTIDE SEQUENCE [LARGE SCALE GENOMIC DNA]</scope>
    <source>
        <strain evidence="2">clo34</strain>
    </source>
</reference>
<protein>
    <submittedName>
        <fullName evidence="1">Uncharacterized protein</fullName>
    </submittedName>
</protein>
<dbReference type="Proteomes" id="UP000411588">
    <property type="component" value="Unassembled WGS sequence"/>
</dbReference>
<dbReference type="EMBL" id="CAADAN010000017">
    <property type="protein sequence ID" value="VFD35455.1"/>
    <property type="molecule type" value="Genomic_DNA"/>
</dbReference>
<dbReference type="RefSeq" id="WP_009903528.1">
    <property type="nucleotide sequence ID" value="NZ_BIOV01000035.1"/>
</dbReference>
<proteinExistence type="predicted"/>
<organism evidence="1 2">
    <name type="scientific">Clostridioides difficile</name>
    <name type="common">Peptoclostridium difficile</name>
    <dbReference type="NCBI Taxonomy" id="1496"/>
    <lineage>
        <taxon>Bacteria</taxon>
        <taxon>Bacillati</taxon>
        <taxon>Bacillota</taxon>
        <taxon>Clostridia</taxon>
        <taxon>Peptostreptococcales</taxon>
        <taxon>Peptostreptococcaceae</taxon>
        <taxon>Clostridioides</taxon>
    </lineage>
</organism>
<gene>
    <name evidence="1" type="ORF">SAMEA1402399_03543</name>
</gene>
<accession>A0AB74QH86</accession>
<evidence type="ECO:0000313" key="2">
    <source>
        <dbReference type="Proteomes" id="UP000411588"/>
    </source>
</evidence>
<sequence length="76" mass="8779">MLNIEEYSKILSDFVDYINNIEDMDLYLDDSILYGDYKINCGVDDRDIIDFNYQSFNSKVTLFAGHIGNEIIQAAL</sequence>
<name>A0AB74QH86_CLODI</name>